<dbReference type="Gene3D" id="3.40.50.1580">
    <property type="entry name" value="Nucleoside phosphorylase domain"/>
    <property type="match status" value="1"/>
</dbReference>
<dbReference type="PANTHER" id="PTHR46082">
    <property type="entry name" value="ATP/GTP-BINDING PROTEIN-RELATED"/>
    <property type="match status" value="1"/>
</dbReference>
<protein>
    <recommendedName>
        <fullName evidence="1">Nucleoside phosphorylase domain-containing protein</fullName>
    </recommendedName>
</protein>
<evidence type="ECO:0000259" key="1">
    <source>
        <dbReference type="Pfam" id="PF01048"/>
    </source>
</evidence>
<sequence length="568" mass="62490">MSQQPESSQAQARFSRRLECTVGWICVLKKEYYAGTELKIARGLNDRNVYVLGRIGDHKVVINSPGGGSHGHALAHEIATDMKSTFPSIQIALIVGLGGGAPSMESDNDIRLGDVVVSNKVIEYKKGKETENGFVITAPPIEPPQFLLSAAMSLSYELMGTESLQLLVRRATANLSSSCISYARPELDQLFESNILHGDDGECCCRGSSPAESSQLVDRPSRRPDAMIQMHVGAVGSANQVLKYSQERDRLASEEDIICFEMEAAAVMHATKNRVGTITIRGISDYSDGHKNDYWHDYAAMTAAVCAKALLGHVGTKNVTHGVSDGDGLRRLVQGIMYEFRRRQRDALTDGNLRQLVEDALEEMVLLCTYITEVADKLRGQRNAIAADMDAVTEQVAAVEDCSRLVRVYLEILLQLVERNGERPSWGRARKKAQQAKEGAAKMERAMQLIDILIWMGKVLGRLGRACEHPVAKPLVDHLRRWTEVARRAKKLMLVRRGGARDRMKSMLVSAKLLIELGAATGIELLGKLGVEMYEYADITRRTGMAGEELNNWISGLLGAPRATARAA</sequence>
<dbReference type="InterPro" id="IPR000845">
    <property type="entry name" value="Nucleoside_phosphorylase_d"/>
</dbReference>
<dbReference type="OrthoDB" id="1577640at2759"/>
<evidence type="ECO:0000313" key="3">
    <source>
        <dbReference type="Proteomes" id="UP000243081"/>
    </source>
</evidence>
<dbReference type="Proteomes" id="UP000243081">
    <property type="component" value="Unassembled WGS sequence"/>
</dbReference>
<dbReference type="PANTHER" id="PTHR46082:SF6">
    <property type="entry name" value="AAA+ ATPASE DOMAIN-CONTAINING PROTEIN-RELATED"/>
    <property type="match status" value="1"/>
</dbReference>
<dbReference type="InterPro" id="IPR053137">
    <property type="entry name" value="NLR-like"/>
</dbReference>
<accession>A0A179IUZ7</accession>
<dbReference type="GO" id="GO:0003824">
    <property type="term" value="F:catalytic activity"/>
    <property type="evidence" value="ECO:0007669"/>
    <property type="project" value="InterPro"/>
</dbReference>
<dbReference type="InterPro" id="IPR035994">
    <property type="entry name" value="Nucleoside_phosphorylase_sf"/>
</dbReference>
<name>A0A179IUZ7_CORDF</name>
<reference evidence="2 3" key="1">
    <citation type="submission" date="2016-03" db="EMBL/GenBank/DDBJ databases">
        <title>Fine-scale spatial genetic structure of a fungal parasite of coffee scale insects.</title>
        <authorList>
            <person name="Jackson D."/>
            <person name="Zemenick K.A."/>
            <person name="Malloure B."/>
            <person name="Quandt C.A."/>
            <person name="James T.Y."/>
        </authorList>
    </citation>
    <scope>NUCLEOTIDE SEQUENCE [LARGE SCALE GENOMIC DNA]</scope>
    <source>
        <strain evidence="2 3">UM487</strain>
    </source>
</reference>
<dbReference type="GO" id="GO:0009116">
    <property type="term" value="P:nucleoside metabolic process"/>
    <property type="evidence" value="ECO:0007669"/>
    <property type="project" value="InterPro"/>
</dbReference>
<dbReference type="EMBL" id="LUKN01000056">
    <property type="protein sequence ID" value="OAR05869.1"/>
    <property type="molecule type" value="Genomic_DNA"/>
</dbReference>
<gene>
    <name evidence="2" type="ORF">LLEC1_04533</name>
</gene>
<dbReference type="SUPFAM" id="SSF53167">
    <property type="entry name" value="Purine and uridine phosphorylases"/>
    <property type="match status" value="1"/>
</dbReference>
<evidence type="ECO:0000313" key="2">
    <source>
        <dbReference type="EMBL" id="OAR05869.1"/>
    </source>
</evidence>
<keyword evidence="3" id="KW-1185">Reference proteome</keyword>
<proteinExistence type="predicted"/>
<feature type="domain" description="Nucleoside phosphorylase" evidence="1">
    <location>
        <begin position="45"/>
        <end position="293"/>
    </location>
</feature>
<dbReference type="AlphaFoldDB" id="A0A179IUZ7"/>
<comment type="caution">
    <text evidence="2">The sequence shown here is derived from an EMBL/GenBank/DDBJ whole genome shotgun (WGS) entry which is preliminary data.</text>
</comment>
<organism evidence="2 3">
    <name type="scientific">Cordyceps confragosa</name>
    <name type="common">Lecanicillium lecanii</name>
    <dbReference type="NCBI Taxonomy" id="2714763"/>
    <lineage>
        <taxon>Eukaryota</taxon>
        <taxon>Fungi</taxon>
        <taxon>Dikarya</taxon>
        <taxon>Ascomycota</taxon>
        <taxon>Pezizomycotina</taxon>
        <taxon>Sordariomycetes</taxon>
        <taxon>Hypocreomycetidae</taxon>
        <taxon>Hypocreales</taxon>
        <taxon>Cordycipitaceae</taxon>
        <taxon>Akanthomyces</taxon>
    </lineage>
</organism>
<dbReference type="Pfam" id="PF01048">
    <property type="entry name" value="PNP_UDP_1"/>
    <property type="match status" value="1"/>
</dbReference>